<keyword evidence="2" id="KW-1185">Reference proteome</keyword>
<dbReference type="AlphaFoldDB" id="A0A1S8X9H8"/>
<sequence>MSGTTSMLNGPYAFTNYRLISLYRLNYFRLFVGIFSTLEFTPIKTPSVLQWRSKRNTTKQSKIMTSSESCHGHILVGFIAKIGRIVVRGSRKTSLSNRLTQHFAMHTFSAVQASHFSQLCFRPCRSQLILTTNDGKATGNRKANQ</sequence>
<evidence type="ECO:0000313" key="1">
    <source>
        <dbReference type="EMBL" id="OON23374.1"/>
    </source>
</evidence>
<evidence type="ECO:0000313" key="2">
    <source>
        <dbReference type="Proteomes" id="UP000243686"/>
    </source>
</evidence>
<dbReference type="EMBL" id="KV891557">
    <property type="protein sequence ID" value="OON23374.1"/>
    <property type="molecule type" value="Genomic_DNA"/>
</dbReference>
<accession>A0A1S8X9H8</accession>
<protein>
    <submittedName>
        <fullName evidence="1">Uncharacterized protein</fullName>
    </submittedName>
</protein>
<organism evidence="1 2">
    <name type="scientific">Opisthorchis viverrini</name>
    <name type="common">Southeast Asian liver fluke</name>
    <dbReference type="NCBI Taxonomy" id="6198"/>
    <lineage>
        <taxon>Eukaryota</taxon>
        <taxon>Metazoa</taxon>
        <taxon>Spiralia</taxon>
        <taxon>Lophotrochozoa</taxon>
        <taxon>Platyhelminthes</taxon>
        <taxon>Trematoda</taxon>
        <taxon>Digenea</taxon>
        <taxon>Opisthorchiida</taxon>
        <taxon>Opisthorchiata</taxon>
        <taxon>Opisthorchiidae</taxon>
        <taxon>Opisthorchis</taxon>
    </lineage>
</organism>
<dbReference type="Proteomes" id="UP000243686">
    <property type="component" value="Unassembled WGS sequence"/>
</dbReference>
<proteinExistence type="predicted"/>
<reference evidence="1 2" key="1">
    <citation type="submission" date="2015-03" db="EMBL/GenBank/DDBJ databases">
        <title>Draft genome of the nematode, Opisthorchis viverrini.</title>
        <authorList>
            <person name="Mitreva M."/>
        </authorList>
    </citation>
    <scope>NUCLEOTIDE SEQUENCE [LARGE SCALE GENOMIC DNA]</scope>
    <source>
        <strain evidence="1">Khon Kaen</strain>
    </source>
</reference>
<gene>
    <name evidence="1" type="ORF">X801_00723</name>
</gene>
<name>A0A1S8X9H8_OPIVI</name>